<keyword evidence="12 15" id="KW-0648">Protein biosynthesis</keyword>
<feature type="binding site" evidence="15">
    <location>
        <position position="362"/>
    </location>
    <ligand>
        <name>Mg(2+)</name>
        <dbReference type="ChEBI" id="CHEBI:18420"/>
        <note>shared with alpha subunit</note>
    </ligand>
</feature>
<dbReference type="OrthoDB" id="9805455at2"/>
<keyword evidence="6 15" id="KW-0436">Ligase</keyword>
<gene>
    <name evidence="15 18" type="primary">pheT</name>
    <name evidence="18" type="ORF">FNIIJ_129</name>
</gene>
<dbReference type="SMART" id="SM00873">
    <property type="entry name" value="B3_4"/>
    <property type="match status" value="1"/>
</dbReference>
<dbReference type="CDD" id="cd00769">
    <property type="entry name" value="PheRS_beta_core"/>
    <property type="match status" value="1"/>
</dbReference>
<comment type="subcellular location">
    <subcellularLocation>
        <location evidence="1 15">Cytoplasm</location>
    </subcellularLocation>
</comment>
<dbReference type="GO" id="GO:0009328">
    <property type="term" value="C:phenylalanine-tRNA ligase complex"/>
    <property type="evidence" value="ECO:0007669"/>
    <property type="project" value="TreeGrafter"/>
</dbReference>
<dbReference type="InterPro" id="IPR041616">
    <property type="entry name" value="PheRS_beta_core"/>
</dbReference>
<evidence type="ECO:0000256" key="11">
    <source>
        <dbReference type="ARBA" id="ARBA00022884"/>
    </source>
</evidence>
<dbReference type="Gene3D" id="3.30.930.10">
    <property type="entry name" value="Bira Bifunctional Protein, Domain 2"/>
    <property type="match status" value="1"/>
</dbReference>
<dbReference type="PANTHER" id="PTHR10947:SF0">
    <property type="entry name" value="PHENYLALANINE--TRNA LIGASE BETA SUBUNIT"/>
    <property type="match status" value="1"/>
</dbReference>
<keyword evidence="19" id="KW-1185">Reference proteome</keyword>
<comment type="catalytic activity">
    <reaction evidence="14 15">
        <text>tRNA(Phe) + L-phenylalanine + ATP = L-phenylalanyl-tRNA(Phe) + AMP + diphosphate + H(+)</text>
        <dbReference type="Rhea" id="RHEA:19413"/>
        <dbReference type="Rhea" id="RHEA-COMP:9668"/>
        <dbReference type="Rhea" id="RHEA-COMP:9699"/>
        <dbReference type="ChEBI" id="CHEBI:15378"/>
        <dbReference type="ChEBI" id="CHEBI:30616"/>
        <dbReference type="ChEBI" id="CHEBI:33019"/>
        <dbReference type="ChEBI" id="CHEBI:58095"/>
        <dbReference type="ChEBI" id="CHEBI:78442"/>
        <dbReference type="ChEBI" id="CHEBI:78531"/>
        <dbReference type="ChEBI" id="CHEBI:456215"/>
        <dbReference type="EC" id="6.1.1.20"/>
    </reaction>
</comment>
<dbReference type="Gene3D" id="3.30.56.10">
    <property type="match status" value="2"/>
</dbReference>
<dbReference type="Pfam" id="PF03147">
    <property type="entry name" value="FDX-ACB"/>
    <property type="match status" value="1"/>
</dbReference>
<dbReference type="InterPro" id="IPR005147">
    <property type="entry name" value="tRNA_synthase_B5-dom"/>
</dbReference>
<evidence type="ECO:0000256" key="5">
    <source>
        <dbReference type="ARBA" id="ARBA00022555"/>
    </source>
</evidence>
<dbReference type="AlphaFoldDB" id="A0A068DSQ2"/>
<evidence type="ECO:0000256" key="12">
    <source>
        <dbReference type="ARBA" id="ARBA00022917"/>
    </source>
</evidence>
<feature type="domain" description="FDX-ACB" evidence="16">
    <location>
        <begin position="599"/>
        <end position="692"/>
    </location>
</feature>
<keyword evidence="7 15" id="KW-0479">Metal-binding</keyword>
<dbReference type="EC" id="6.1.1.20" evidence="15"/>
<dbReference type="HAMAP" id="MF_00283">
    <property type="entry name" value="Phe_tRNA_synth_beta1"/>
    <property type="match status" value="1"/>
</dbReference>
<feature type="domain" description="B5" evidence="17">
    <location>
        <begin position="298"/>
        <end position="374"/>
    </location>
</feature>
<dbReference type="SUPFAM" id="SSF54991">
    <property type="entry name" value="Anticodon-binding domain of PheRS"/>
    <property type="match status" value="1"/>
</dbReference>
<dbReference type="Pfam" id="PF03483">
    <property type="entry name" value="B3_4"/>
    <property type="match status" value="1"/>
</dbReference>
<dbReference type="InterPro" id="IPR036690">
    <property type="entry name" value="Fdx_antiC-bd_sf"/>
</dbReference>
<dbReference type="InterPro" id="IPR005121">
    <property type="entry name" value="Fdx_antiC-bd"/>
</dbReference>
<keyword evidence="5" id="KW-0820">tRNA-binding</keyword>
<dbReference type="FunFam" id="3.30.70.380:FF:000001">
    <property type="entry name" value="Phenylalanine--tRNA ligase beta subunit"/>
    <property type="match status" value="1"/>
</dbReference>
<accession>A0A068DSQ2</accession>
<evidence type="ECO:0000256" key="7">
    <source>
        <dbReference type="ARBA" id="ARBA00022723"/>
    </source>
</evidence>
<dbReference type="InterPro" id="IPR045060">
    <property type="entry name" value="Phe-tRNA-ligase_IIc_bsu"/>
</dbReference>
<dbReference type="Pfam" id="PF17759">
    <property type="entry name" value="tRNA_synthFbeta"/>
    <property type="match status" value="1"/>
</dbReference>
<evidence type="ECO:0000256" key="8">
    <source>
        <dbReference type="ARBA" id="ARBA00022741"/>
    </source>
</evidence>
<name>A0A068DSQ2_9FLAO</name>
<comment type="similarity">
    <text evidence="2 15">Belongs to the phenylalanyl-tRNA synthetase beta subunit family. Type 1 subfamily.</text>
</comment>
<dbReference type="SMART" id="SM00874">
    <property type="entry name" value="B5"/>
    <property type="match status" value="1"/>
</dbReference>
<dbReference type="InterPro" id="IPR005146">
    <property type="entry name" value="B3/B4_tRNA-bd"/>
</dbReference>
<proteinExistence type="inferred from homology"/>
<evidence type="ECO:0000256" key="9">
    <source>
        <dbReference type="ARBA" id="ARBA00022840"/>
    </source>
</evidence>
<keyword evidence="10 15" id="KW-0460">Magnesium</keyword>
<evidence type="ECO:0000256" key="4">
    <source>
        <dbReference type="ARBA" id="ARBA00022490"/>
    </source>
</evidence>
<keyword evidence="8 15" id="KW-0547">Nucleotide-binding</keyword>
<dbReference type="GO" id="GO:0006432">
    <property type="term" value="P:phenylalanyl-tRNA aminoacylation"/>
    <property type="evidence" value="ECO:0007669"/>
    <property type="project" value="UniProtKB-UniRule"/>
</dbReference>
<feature type="binding site" evidence="15">
    <location>
        <position position="361"/>
    </location>
    <ligand>
        <name>Mg(2+)</name>
        <dbReference type="ChEBI" id="CHEBI:18420"/>
        <note>shared with alpha subunit</note>
    </ligand>
</feature>
<dbReference type="InterPro" id="IPR020825">
    <property type="entry name" value="Phe-tRNA_synthase-like_B3/B4"/>
</dbReference>
<organism evidence="18 19">
    <name type="scientific">Candidatus Walczuchella monophlebidarum</name>
    <dbReference type="NCBI Taxonomy" id="1415657"/>
    <lineage>
        <taxon>Bacteria</taxon>
        <taxon>Pseudomonadati</taxon>
        <taxon>Bacteroidota</taxon>
        <taxon>Flavobacteriia</taxon>
        <taxon>Flavobacteriales</taxon>
        <taxon>Candidatus Walczuchella</taxon>
    </lineage>
</organism>
<evidence type="ECO:0000259" key="17">
    <source>
        <dbReference type="PROSITE" id="PS51483"/>
    </source>
</evidence>
<dbReference type="Gene3D" id="3.30.70.380">
    <property type="entry name" value="Ferrodoxin-fold anticodon-binding domain"/>
    <property type="match status" value="1"/>
</dbReference>
<dbReference type="KEGG" id="elv:FNIIJ_129"/>
<protein>
    <recommendedName>
        <fullName evidence="15">Phenylalanine--tRNA ligase beta subunit</fullName>
        <ecNumber evidence="15">6.1.1.20</ecNumber>
    </recommendedName>
    <alternativeName>
        <fullName evidence="15">Phenylalanyl-tRNA synthetase beta subunit</fullName>
        <shortName evidence="15">PheRS</shortName>
    </alternativeName>
</protein>
<dbReference type="GO" id="GO:0000287">
    <property type="term" value="F:magnesium ion binding"/>
    <property type="evidence" value="ECO:0007669"/>
    <property type="project" value="UniProtKB-UniRule"/>
</dbReference>
<dbReference type="Proteomes" id="UP000027148">
    <property type="component" value="Chromosome"/>
</dbReference>
<dbReference type="Gene3D" id="3.50.40.10">
    <property type="entry name" value="Phenylalanyl-trna Synthetase, Chain B, domain 3"/>
    <property type="match status" value="1"/>
</dbReference>
<reference evidence="18 19" key="1">
    <citation type="journal article" date="2014" name="Genome Biol. Evol.">
        <title>Genome sequence of "Candidatus Walczuchella monophlebidarum" the flavobacterial endosymbiont of Llaveia axin axin (Hemiptera: Coccoidea: Monophlebidae).</title>
        <authorList>
            <person name="Rosas-Perez T."/>
            <person name="Rosenblueth M."/>
            <person name="Rincon-Rosales R."/>
            <person name="Mora J."/>
            <person name="Martinez-Romero E."/>
        </authorList>
    </citation>
    <scope>NUCLEOTIDE SEQUENCE [LARGE SCALE GENOMIC DNA]</scope>
    <source>
        <strain evidence="18">FNIIJ</strain>
    </source>
</reference>
<keyword evidence="4 15" id="KW-0963">Cytoplasm</keyword>
<dbReference type="GO" id="GO:0000049">
    <property type="term" value="F:tRNA binding"/>
    <property type="evidence" value="ECO:0007669"/>
    <property type="project" value="UniProtKB-KW"/>
</dbReference>
<evidence type="ECO:0000256" key="14">
    <source>
        <dbReference type="ARBA" id="ARBA00049255"/>
    </source>
</evidence>
<dbReference type="Pfam" id="PF03484">
    <property type="entry name" value="B5"/>
    <property type="match status" value="1"/>
</dbReference>
<evidence type="ECO:0000259" key="16">
    <source>
        <dbReference type="PROSITE" id="PS51447"/>
    </source>
</evidence>
<dbReference type="SMART" id="SM00896">
    <property type="entry name" value="FDX-ACB"/>
    <property type="match status" value="1"/>
</dbReference>
<dbReference type="SUPFAM" id="SSF46955">
    <property type="entry name" value="Putative DNA-binding domain"/>
    <property type="match status" value="2"/>
</dbReference>
<evidence type="ECO:0000256" key="15">
    <source>
        <dbReference type="HAMAP-Rule" id="MF_00283"/>
    </source>
</evidence>
<dbReference type="SUPFAM" id="SSF56037">
    <property type="entry name" value="PheT/TilS domain"/>
    <property type="match status" value="1"/>
</dbReference>
<keyword evidence="13 15" id="KW-0030">Aminoacyl-tRNA synthetase</keyword>
<dbReference type="NCBIfam" id="TIGR00472">
    <property type="entry name" value="pheT_bact"/>
    <property type="match status" value="1"/>
</dbReference>
<evidence type="ECO:0000313" key="19">
    <source>
        <dbReference type="Proteomes" id="UP000027148"/>
    </source>
</evidence>
<evidence type="ECO:0000313" key="18">
    <source>
        <dbReference type="EMBL" id="AID37419.1"/>
    </source>
</evidence>
<dbReference type="HOGENOM" id="CLU_016891_0_0_10"/>
<evidence type="ECO:0000256" key="6">
    <source>
        <dbReference type="ARBA" id="ARBA00022598"/>
    </source>
</evidence>
<dbReference type="PROSITE" id="PS51447">
    <property type="entry name" value="FDX_ACB"/>
    <property type="match status" value="1"/>
</dbReference>
<evidence type="ECO:0000256" key="3">
    <source>
        <dbReference type="ARBA" id="ARBA00011209"/>
    </source>
</evidence>
<sequence length="692" mass="80987">MKISYNWLTKYLYSELTANQICEILTDIGLEVENCEELYSPLLTKKDYLLEVNITPNRSYAMSHFGIARDIYAALKVRKYKVEIHRPDIKNFKSEKNVLCFPISIKSPEHCIRYSGCFIKGVRIAPSPTWLQKRLQSIQLNPINNVVDVPNFVMNEIGQPIHVFDSDNIKGEKIYIKTLSNNGIPFQTVDKRKYLLHKDDLMICDTHRPLFLAGILGSIHSSVTDKTQNIFLESACFNPMNIRKSVKRHAVNTDASFRVERGTDPEQVLYALKRAALLIQEIAGGRISEPIDLYPKPVKCFTIELRYETINRILGETLRKNEVKKILYLLDLNILSENKKMLRVSVPPYRIDVQNECDIIEEIFRMYGYNRGKTSGTFCFSLKGEKKIPNSETTKEKISTFLNAQGFYEVINLSLTHSKYKQFFRDESFKDIELLNPLSEDCSLLRQSLLFGLLERVSHNINHRNTFLKLFEWGKIYGKNPEKYIENERLSLVISVKQNKKHWLHSKEFFSFFALKGIVEALLKISGVTHFEQILTEDNLLGKSILFTYKQYDLVRLGSVKKSIIEHFDIKQEVFYAEIYWEYLIKIFQVNRIVFKKLPKYPGVRRDLSILINRNISFEELYQESKKTEKKLLKEVHLFDVYEGEKLPFGKKSYALSFYFEDQERTLTVDRINQVMDNIRHALKKSFDAEFR</sequence>
<evidence type="ECO:0000256" key="10">
    <source>
        <dbReference type="ARBA" id="ARBA00022842"/>
    </source>
</evidence>
<dbReference type="InterPro" id="IPR045864">
    <property type="entry name" value="aa-tRNA-synth_II/BPL/LPL"/>
</dbReference>
<evidence type="ECO:0000256" key="13">
    <source>
        <dbReference type="ARBA" id="ARBA00023146"/>
    </source>
</evidence>
<comment type="subunit">
    <text evidence="3 15">Tetramer of two alpha and two beta subunits.</text>
</comment>
<keyword evidence="11" id="KW-0694">RNA-binding</keyword>
<dbReference type="PANTHER" id="PTHR10947">
    <property type="entry name" value="PHENYLALANYL-TRNA SYNTHETASE BETA CHAIN AND LEUCINE-RICH REPEAT-CONTAINING PROTEIN 47"/>
    <property type="match status" value="1"/>
</dbReference>
<dbReference type="InterPro" id="IPR009061">
    <property type="entry name" value="DNA-bd_dom_put_sf"/>
</dbReference>
<dbReference type="PROSITE" id="PS51483">
    <property type="entry name" value="B5"/>
    <property type="match status" value="1"/>
</dbReference>
<keyword evidence="9 15" id="KW-0067">ATP-binding</keyword>
<dbReference type="GO" id="GO:0004826">
    <property type="term" value="F:phenylalanine-tRNA ligase activity"/>
    <property type="evidence" value="ECO:0007669"/>
    <property type="project" value="UniProtKB-UniRule"/>
</dbReference>
<evidence type="ECO:0000256" key="2">
    <source>
        <dbReference type="ARBA" id="ARBA00008653"/>
    </source>
</evidence>
<feature type="binding site" evidence="15">
    <location>
        <position position="352"/>
    </location>
    <ligand>
        <name>Mg(2+)</name>
        <dbReference type="ChEBI" id="CHEBI:18420"/>
        <note>shared with alpha subunit</note>
    </ligand>
</feature>
<feature type="binding site" evidence="15">
    <location>
        <position position="358"/>
    </location>
    <ligand>
        <name>Mg(2+)</name>
        <dbReference type="ChEBI" id="CHEBI:18420"/>
        <note>shared with alpha subunit</note>
    </ligand>
</feature>
<dbReference type="InterPro" id="IPR004532">
    <property type="entry name" value="Phe-tRNA-ligase_IIc_bsu_bact"/>
</dbReference>
<dbReference type="STRING" id="1415657.FNIIJ_129"/>
<dbReference type="GO" id="GO:0005524">
    <property type="term" value="F:ATP binding"/>
    <property type="evidence" value="ECO:0007669"/>
    <property type="project" value="UniProtKB-UniRule"/>
</dbReference>
<comment type="cofactor">
    <cofactor evidence="15">
        <name>Mg(2+)</name>
        <dbReference type="ChEBI" id="CHEBI:18420"/>
    </cofactor>
    <text evidence="15">Binds 2 magnesium ions per tetramer.</text>
</comment>
<dbReference type="RefSeq" id="WP_051673239.1">
    <property type="nucleotide sequence ID" value="NZ_CP006873.1"/>
</dbReference>
<evidence type="ECO:0000256" key="1">
    <source>
        <dbReference type="ARBA" id="ARBA00004496"/>
    </source>
</evidence>
<dbReference type="SUPFAM" id="SSF55681">
    <property type="entry name" value="Class II aaRS and biotin synthetases"/>
    <property type="match status" value="1"/>
</dbReference>
<dbReference type="EMBL" id="CP006873">
    <property type="protein sequence ID" value="AID37419.1"/>
    <property type="molecule type" value="Genomic_DNA"/>
</dbReference>